<keyword evidence="2" id="KW-0732">Signal</keyword>
<dbReference type="SUPFAM" id="SSF46458">
    <property type="entry name" value="Globin-like"/>
    <property type="match status" value="1"/>
</dbReference>
<dbReference type="InterPro" id="IPR012292">
    <property type="entry name" value="Globin/Proto"/>
</dbReference>
<feature type="non-terminal residue" evidence="3">
    <location>
        <position position="323"/>
    </location>
</feature>
<protein>
    <recommendedName>
        <fullName evidence="5">Globin family profile domain-containing protein</fullName>
    </recommendedName>
</protein>
<feature type="chain" id="PRO_5043944018" description="Globin family profile domain-containing protein" evidence="2">
    <location>
        <begin position="17"/>
        <end position="323"/>
    </location>
</feature>
<dbReference type="InterPro" id="IPR009050">
    <property type="entry name" value="Globin-like_sf"/>
</dbReference>
<feature type="signal peptide" evidence="2">
    <location>
        <begin position="1"/>
        <end position="16"/>
    </location>
</feature>
<gene>
    <name evidence="3" type="ORF">PENTCL1PPCAC_17119</name>
</gene>
<accession>A0AAV5TKN5</accession>
<reference evidence="3" key="1">
    <citation type="submission" date="2023-10" db="EMBL/GenBank/DDBJ databases">
        <title>Genome assembly of Pristionchus species.</title>
        <authorList>
            <person name="Yoshida K."/>
            <person name="Sommer R.J."/>
        </authorList>
    </citation>
    <scope>NUCLEOTIDE SEQUENCE</scope>
    <source>
        <strain evidence="3">RS0144</strain>
    </source>
</reference>
<feature type="transmembrane region" description="Helical" evidence="1">
    <location>
        <begin position="79"/>
        <end position="100"/>
    </location>
</feature>
<evidence type="ECO:0000256" key="1">
    <source>
        <dbReference type="SAM" id="Phobius"/>
    </source>
</evidence>
<dbReference type="AlphaFoldDB" id="A0AAV5TKN5"/>
<dbReference type="Gene3D" id="1.10.490.10">
    <property type="entry name" value="Globins"/>
    <property type="match status" value="1"/>
</dbReference>
<dbReference type="GO" id="GO:0020037">
    <property type="term" value="F:heme binding"/>
    <property type="evidence" value="ECO:0007669"/>
    <property type="project" value="InterPro"/>
</dbReference>
<dbReference type="CDD" id="cd01040">
    <property type="entry name" value="Mb-like"/>
    <property type="match status" value="1"/>
</dbReference>
<name>A0AAV5TKN5_9BILA</name>
<comment type="caution">
    <text evidence="3">The sequence shown here is derived from an EMBL/GenBank/DDBJ whole genome shotgun (WGS) entry which is preliminary data.</text>
</comment>
<keyword evidence="4" id="KW-1185">Reference proteome</keyword>
<keyword evidence="1" id="KW-1133">Transmembrane helix</keyword>
<evidence type="ECO:0000256" key="2">
    <source>
        <dbReference type="SAM" id="SignalP"/>
    </source>
</evidence>
<evidence type="ECO:0000313" key="4">
    <source>
        <dbReference type="Proteomes" id="UP001432027"/>
    </source>
</evidence>
<keyword evidence="1" id="KW-0472">Membrane</keyword>
<proteinExistence type="predicted"/>
<dbReference type="InterPro" id="IPR044399">
    <property type="entry name" value="Mb-like_M"/>
</dbReference>
<evidence type="ECO:0000313" key="3">
    <source>
        <dbReference type="EMBL" id="GMS94945.1"/>
    </source>
</evidence>
<dbReference type="EMBL" id="BTSX01000004">
    <property type="protein sequence ID" value="GMS94945.1"/>
    <property type="molecule type" value="Genomic_DNA"/>
</dbReference>
<feature type="transmembrane region" description="Helical" evidence="1">
    <location>
        <begin position="26"/>
        <end position="45"/>
    </location>
</feature>
<sequence>MTSLMLLVTILAESLAKTNNLPGLGWFVLLDIVIVCSSVAAILIVDHTRTFALERLRKRRNADIGTYTRFFLSNDAYRIIRVILFLISIIALVLNVILNWTSISGFVMGQVLTLCRKKKEPSMELTDEEVTAVKGVWLRAKTEDIGKKILQTLIEKRPKFAEYFGILCQSDKLDMNSLKESKEFHLQAHRIQNFLDTAVGSLGYCPVTSIYDMAHRIGQIHFYRGVNFGADNWLVFKRVTVDQVTKGVTSTQASQANLLEGTKEPEVDNHPLQDMQNPFSGENCLARLGWNKLMTVIVREMKRGFLEEAMRNCKEEADPTYVG</sequence>
<dbReference type="Proteomes" id="UP001432027">
    <property type="component" value="Unassembled WGS sequence"/>
</dbReference>
<keyword evidence="1" id="KW-0812">Transmembrane</keyword>
<organism evidence="3 4">
    <name type="scientific">Pristionchus entomophagus</name>
    <dbReference type="NCBI Taxonomy" id="358040"/>
    <lineage>
        <taxon>Eukaryota</taxon>
        <taxon>Metazoa</taxon>
        <taxon>Ecdysozoa</taxon>
        <taxon>Nematoda</taxon>
        <taxon>Chromadorea</taxon>
        <taxon>Rhabditida</taxon>
        <taxon>Rhabditina</taxon>
        <taxon>Diplogasteromorpha</taxon>
        <taxon>Diplogasteroidea</taxon>
        <taxon>Neodiplogasteridae</taxon>
        <taxon>Pristionchus</taxon>
    </lineage>
</organism>
<evidence type="ECO:0008006" key="5">
    <source>
        <dbReference type="Google" id="ProtNLM"/>
    </source>
</evidence>
<dbReference type="GO" id="GO:0019825">
    <property type="term" value="F:oxygen binding"/>
    <property type="evidence" value="ECO:0007669"/>
    <property type="project" value="InterPro"/>
</dbReference>